<evidence type="ECO:0000256" key="6">
    <source>
        <dbReference type="ARBA" id="ARBA00023043"/>
    </source>
</evidence>
<keyword evidence="2" id="KW-0813">Transport</keyword>
<accession>A0AAD9V280</accession>
<dbReference type="Proteomes" id="UP001249851">
    <property type="component" value="Unassembled WGS sequence"/>
</dbReference>
<evidence type="ECO:0000256" key="7">
    <source>
        <dbReference type="ARBA" id="ARBA00023065"/>
    </source>
</evidence>
<sequence>MSLVLFIRKFPKLGIYVVMFTSILYTFMKFFIIYVLFIVAFGLAFYTLLDDKQIDLAVDDIQGVQEQAFLEVNLAMDVEKALPRKIRKRLLPDKETVRPNQYSGLKGLWYGVPISAEDIKTALKPKKTPMEGLNDRTEQLQETVEGLKNRLTTVHFNLEELHKMLGGVVKKLEAVVEGDDNDDNQLF</sequence>
<evidence type="ECO:0000256" key="5">
    <source>
        <dbReference type="ARBA" id="ARBA00022989"/>
    </source>
</evidence>
<dbReference type="PANTHER" id="PTHR47143">
    <property type="entry name" value="TRANSIENT RECEPTOR POTENTIAL CATION CHANNEL PROTEIN PAINLESS"/>
    <property type="match status" value="1"/>
</dbReference>
<keyword evidence="7" id="KW-0406">Ion transport</keyword>
<reference evidence="12" key="1">
    <citation type="journal article" date="2023" name="G3 (Bethesda)">
        <title>Whole genome assembly and annotation of the endangered Caribbean coral Acropora cervicornis.</title>
        <authorList>
            <person name="Selwyn J.D."/>
            <person name="Vollmer S.V."/>
        </authorList>
    </citation>
    <scope>NUCLEOTIDE SEQUENCE</scope>
    <source>
        <strain evidence="12">K2</strain>
    </source>
</reference>
<evidence type="ECO:0000256" key="3">
    <source>
        <dbReference type="ARBA" id="ARBA00022692"/>
    </source>
</evidence>
<evidence type="ECO:0000256" key="8">
    <source>
        <dbReference type="ARBA" id="ARBA00023136"/>
    </source>
</evidence>
<dbReference type="InterPro" id="IPR052076">
    <property type="entry name" value="TRP_cation_channel"/>
</dbReference>
<dbReference type="EMBL" id="JARQWQ010000046">
    <property type="protein sequence ID" value="KAK2558065.1"/>
    <property type="molecule type" value="Genomic_DNA"/>
</dbReference>
<evidence type="ECO:0000259" key="11">
    <source>
        <dbReference type="Pfam" id="PF00520"/>
    </source>
</evidence>
<feature type="transmembrane region" description="Helical" evidence="10">
    <location>
        <begin position="13"/>
        <end position="46"/>
    </location>
</feature>
<comment type="subcellular location">
    <subcellularLocation>
        <location evidence="1">Membrane</location>
        <topology evidence="1">Multi-pass membrane protein</topology>
    </subcellularLocation>
</comment>
<evidence type="ECO:0000256" key="1">
    <source>
        <dbReference type="ARBA" id="ARBA00004141"/>
    </source>
</evidence>
<keyword evidence="6" id="KW-0040">ANK repeat</keyword>
<feature type="domain" description="Ion transport" evidence="11">
    <location>
        <begin position="3"/>
        <end position="52"/>
    </location>
</feature>
<evidence type="ECO:0000256" key="10">
    <source>
        <dbReference type="SAM" id="Phobius"/>
    </source>
</evidence>
<dbReference type="PANTHER" id="PTHR47143:SF3">
    <property type="entry name" value="PWWP DOMAIN-CONTAINING PROTEIN"/>
    <property type="match status" value="1"/>
</dbReference>
<evidence type="ECO:0000256" key="2">
    <source>
        <dbReference type="ARBA" id="ARBA00022448"/>
    </source>
</evidence>
<evidence type="ECO:0000313" key="12">
    <source>
        <dbReference type="EMBL" id="KAK2558065.1"/>
    </source>
</evidence>
<evidence type="ECO:0000256" key="4">
    <source>
        <dbReference type="ARBA" id="ARBA00022737"/>
    </source>
</evidence>
<proteinExistence type="predicted"/>
<keyword evidence="3 10" id="KW-0812">Transmembrane</keyword>
<keyword evidence="8 10" id="KW-0472">Membrane</keyword>
<keyword evidence="13" id="KW-1185">Reference proteome</keyword>
<comment type="caution">
    <text evidence="12">The sequence shown here is derived from an EMBL/GenBank/DDBJ whole genome shotgun (WGS) entry which is preliminary data.</text>
</comment>
<keyword evidence="5 10" id="KW-1133">Transmembrane helix</keyword>
<dbReference type="InterPro" id="IPR005821">
    <property type="entry name" value="Ion_trans_dom"/>
</dbReference>
<evidence type="ECO:0000256" key="9">
    <source>
        <dbReference type="ARBA" id="ARBA00023303"/>
    </source>
</evidence>
<protein>
    <submittedName>
        <fullName evidence="12">Transient receptor potential cation channel subfamily A member 1-like protein</fullName>
    </submittedName>
</protein>
<evidence type="ECO:0000313" key="13">
    <source>
        <dbReference type="Proteomes" id="UP001249851"/>
    </source>
</evidence>
<keyword evidence="12" id="KW-0675">Receptor</keyword>
<organism evidence="12 13">
    <name type="scientific">Acropora cervicornis</name>
    <name type="common">Staghorn coral</name>
    <dbReference type="NCBI Taxonomy" id="6130"/>
    <lineage>
        <taxon>Eukaryota</taxon>
        <taxon>Metazoa</taxon>
        <taxon>Cnidaria</taxon>
        <taxon>Anthozoa</taxon>
        <taxon>Hexacorallia</taxon>
        <taxon>Scleractinia</taxon>
        <taxon>Astrocoeniina</taxon>
        <taxon>Acroporidae</taxon>
        <taxon>Acropora</taxon>
    </lineage>
</organism>
<keyword evidence="9" id="KW-0407">Ion channel</keyword>
<dbReference type="GO" id="GO:0005216">
    <property type="term" value="F:monoatomic ion channel activity"/>
    <property type="evidence" value="ECO:0007669"/>
    <property type="project" value="InterPro"/>
</dbReference>
<dbReference type="AlphaFoldDB" id="A0AAD9V280"/>
<reference evidence="12" key="2">
    <citation type="journal article" date="2023" name="Science">
        <title>Genomic signatures of disease resistance in endangered staghorn corals.</title>
        <authorList>
            <person name="Vollmer S.V."/>
            <person name="Selwyn J.D."/>
            <person name="Despard B.A."/>
            <person name="Roesel C.L."/>
        </authorList>
    </citation>
    <scope>NUCLEOTIDE SEQUENCE</scope>
    <source>
        <strain evidence="12">K2</strain>
    </source>
</reference>
<name>A0AAD9V280_ACRCE</name>
<gene>
    <name evidence="12" type="ORF">P5673_019634</name>
</gene>
<dbReference type="GO" id="GO:1902495">
    <property type="term" value="C:transmembrane transporter complex"/>
    <property type="evidence" value="ECO:0007669"/>
    <property type="project" value="TreeGrafter"/>
</dbReference>
<keyword evidence="4" id="KW-0677">Repeat</keyword>
<dbReference type="Pfam" id="PF00520">
    <property type="entry name" value="Ion_trans"/>
    <property type="match status" value="1"/>
</dbReference>